<dbReference type="Pfam" id="PF16998">
    <property type="entry name" value="17kDa_Anti_2"/>
    <property type="match status" value="1"/>
</dbReference>
<sequence>MTLPGLGFDPEITSSVERKASPLSPVIDEVDWRLAAPALGQALDPLRKSPVAAWTNSETGGSGAFEAVGAAYVRNDEVCRAFKASVRVQGREEKLVGAACRLGAGEWTVQKAKSAPPPG</sequence>
<proteinExistence type="predicted"/>
<reference evidence="2" key="1">
    <citation type="submission" date="2024-05" db="EMBL/GenBank/DDBJ databases">
        <authorList>
            <person name="Kim S."/>
            <person name="Heo J."/>
            <person name="Choi H."/>
            <person name="Choi Y."/>
            <person name="Kwon S.-W."/>
            <person name="Kim Y."/>
        </authorList>
    </citation>
    <scope>NUCLEOTIDE SEQUENCE</scope>
    <source>
        <strain evidence="2">KACC 23698</strain>
    </source>
</reference>
<dbReference type="EMBL" id="CP157484">
    <property type="protein sequence ID" value="XBO40568.1"/>
    <property type="molecule type" value="Genomic_DNA"/>
</dbReference>
<evidence type="ECO:0000313" key="2">
    <source>
        <dbReference type="EMBL" id="XBO40568.1"/>
    </source>
</evidence>
<accession>A0AAU7JJU3</accession>
<feature type="domain" description="Surface antigen" evidence="1">
    <location>
        <begin position="44"/>
        <end position="112"/>
    </location>
</feature>
<dbReference type="AlphaFoldDB" id="A0AAU7JJU3"/>
<gene>
    <name evidence="2" type="ORF">ABEG18_07335</name>
</gene>
<protein>
    <submittedName>
        <fullName evidence="2">RT0821/Lpp0805 family surface protein</fullName>
    </submittedName>
</protein>
<dbReference type="InterPro" id="IPR032635">
    <property type="entry name" value="Anti_2"/>
</dbReference>
<evidence type="ECO:0000259" key="1">
    <source>
        <dbReference type="Pfam" id="PF16998"/>
    </source>
</evidence>
<dbReference type="RefSeq" id="WP_406857427.1">
    <property type="nucleotide sequence ID" value="NZ_CP157484.1"/>
</dbReference>
<organism evidence="2">
    <name type="scientific">Alsobacter sp. KACC 23698</name>
    <dbReference type="NCBI Taxonomy" id="3149229"/>
    <lineage>
        <taxon>Bacteria</taxon>
        <taxon>Pseudomonadati</taxon>
        <taxon>Pseudomonadota</taxon>
        <taxon>Alphaproteobacteria</taxon>
        <taxon>Hyphomicrobiales</taxon>
        <taxon>Alsobacteraceae</taxon>
        <taxon>Alsobacter</taxon>
    </lineage>
</organism>
<name>A0AAU7JJU3_9HYPH</name>